<dbReference type="RefSeq" id="WP_114672148.1">
    <property type="nucleotide sequence ID" value="NZ_CP031158.1"/>
</dbReference>
<reference evidence="2 3" key="1">
    <citation type="submission" date="2018-07" db="EMBL/GenBank/DDBJ databases">
        <title>Complete Genome and Methylome Analysis of Deinococcus wulumuqiensis NEB 479.</title>
        <authorList>
            <person name="Fomenkov A."/>
            <person name="Luyten Y."/>
            <person name="Vincze T."/>
            <person name="Anton B.P."/>
            <person name="Clark T."/>
            <person name="Roberts R.J."/>
            <person name="Morgan R.D."/>
        </authorList>
    </citation>
    <scope>NUCLEOTIDE SEQUENCE [LARGE SCALE GENOMIC DNA]</scope>
    <source>
        <strain evidence="2 3">NEB 479</strain>
    </source>
</reference>
<sequence>MTSEQSNPAPGDVRYLTVHGAWQGAAGDPGRVFGGTVTASGHPHLACGERVTVRYHVEGGRVPDAGEHGAYALSSGGRTYPLVSFTCRSAATTGRHGTDDTRPADWQAAVQPGAGE</sequence>
<evidence type="ECO:0000313" key="3">
    <source>
        <dbReference type="Proteomes" id="UP000253744"/>
    </source>
</evidence>
<evidence type="ECO:0000313" key="2">
    <source>
        <dbReference type="EMBL" id="AXG99303.1"/>
    </source>
</evidence>
<protein>
    <submittedName>
        <fullName evidence="2">Uncharacterized protein</fullName>
    </submittedName>
</protein>
<evidence type="ECO:0000256" key="1">
    <source>
        <dbReference type="SAM" id="MobiDB-lite"/>
    </source>
</evidence>
<feature type="region of interest" description="Disordered" evidence="1">
    <location>
        <begin position="91"/>
        <end position="116"/>
    </location>
</feature>
<organism evidence="2 3">
    <name type="scientific">Deinococcus wulumuqiensis</name>
    <dbReference type="NCBI Taxonomy" id="980427"/>
    <lineage>
        <taxon>Bacteria</taxon>
        <taxon>Thermotogati</taxon>
        <taxon>Deinococcota</taxon>
        <taxon>Deinococci</taxon>
        <taxon>Deinococcales</taxon>
        <taxon>Deinococcaceae</taxon>
        <taxon>Deinococcus</taxon>
    </lineage>
</organism>
<dbReference type="AlphaFoldDB" id="A0A345IHY1"/>
<dbReference type="KEGG" id="dwu:DVJ83_09300"/>
<accession>A0A345IHY1</accession>
<dbReference type="Proteomes" id="UP000253744">
    <property type="component" value="Chromosome"/>
</dbReference>
<name>A0A345IHY1_9DEIO</name>
<gene>
    <name evidence="2" type="ORF">DVJ83_09300</name>
</gene>
<dbReference type="EMBL" id="CP031158">
    <property type="protein sequence ID" value="AXG99303.1"/>
    <property type="molecule type" value="Genomic_DNA"/>
</dbReference>
<dbReference type="STRING" id="1288484.GCA_000348665_01709"/>
<proteinExistence type="predicted"/>